<keyword evidence="1" id="KW-1133">Transmembrane helix</keyword>
<sequence length="125" mass="14705">MLHKHTKRNTSANKRVIHNSVFFIHHSGSELFFCENEDIFFCVTPVLRMQYVSFSNIALSFSPHTFLHNNNTLPTLPHGLPYPLCSGCALWFVLYRYHIRYYIRMAAHTRIPNDKYHPIHCVVKS</sequence>
<dbReference type="EMBL" id="CT573072">
    <property type="protein sequence ID" value="CAJ72269.1"/>
    <property type="molecule type" value="Genomic_DNA"/>
</dbReference>
<gene>
    <name evidence="3" type="ORF">KsCSTR_09880</name>
    <name evidence="2" type="ORF">kustd1524</name>
</gene>
<name>Q1PYV4_KUEST</name>
<evidence type="ECO:0000313" key="2">
    <source>
        <dbReference type="EMBL" id="CAJ72269.1"/>
    </source>
</evidence>
<reference evidence="2" key="1">
    <citation type="journal article" date="2006" name="Nature">
        <title>Deciphering the evolution and metabolism of an anammox bacterium from a community genome.</title>
        <authorList>
            <person name="Strous M."/>
            <person name="Pelletier E."/>
            <person name="Mangenot S."/>
            <person name="Rattei T."/>
            <person name="Lehner A."/>
            <person name="Taylor M.W."/>
            <person name="Horn M."/>
            <person name="Daims H."/>
            <person name="Bartol-Mavel D."/>
            <person name="Wincker P."/>
            <person name="Barbe V."/>
            <person name="Fonknechten N."/>
            <person name="Vallenet D."/>
            <person name="Segurens B."/>
            <person name="Schenowitz-Truong C."/>
            <person name="Medigue C."/>
            <person name="Collingro A."/>
            <person name="Snel B."/>
            <person name="Dutilh B.E."/>
            <person name="OpDenCamp H.J.M."/>
            <person name="vanDerDrift C."/>
            <person name="Cirpus I."/>
            <person name="vanDePas-Schoonen K.T."/>
            <person name="Harhangi H.R."/>
            <person name="vanNiftrik L."/>
            <person name="Schmid M."/>
            <person name="Keltjens J."/>
            <person name="vanDeVossenberg J."/>
            <person name="Kartal B."/>
            <person name="Meier H."/>
            <person name="Frishman D."/>
            <person name="Huynen M.A."/>
            <person name="Mewes H."/>
            <person name="Weissenbach J."/>
            <person name="Jetten M.S.M."/>
            <person name="Wagner M."/>
            <person name="LePaslier D."/>
        </authorList>
    </citation>
    <scope>NUCLEOTIDE SEQUENCE</scope>
</reference>
<accession>Q1PYV4</accession>
<proteinExistence type="predicted"/>
<keyword evidence="1" id="KW-0812">Transmembrane</keyword>
<evidence type="ECO:0000313" key="3">
    <source>
        <dbReference type="EMBL" id="QII10367.1"/>
    </source>
</evidence>
<organism evidence="2">
    <name type="scientific">Kuenenia stuttgartiensis</name>
    <dbReference type="NCBI Taxonomy" id="174633"/>
    <lineage>
        <taxon>Bacteria</taxon>
        <taxon>Pseudomonadati</taxon>
        <taxon>Planctomycetota</taxon>
        <taxon>Candidatus Brocadiia</taxon>
        <taxon>Candidatus Brocadiales</taxon>
        <taxon>Candidatus Brocadiaceae</taxon>
        <taxon>Candidatus Kuenenia</taxon>
    </lineage>
</organism>
<dbReference type="Proteomes" id="UP000501926">
    <property type="component" value="Chromosome"/>
</dbReference>
<protein>
    <submittedName>
        <fullName evidence="2">Uncharacterized protein</fullName>
    </submittedName>
</protein>
<feature type="transmembrane region" description="Helical" evidence="1">
    <location>
        <begin position="80"/>
        <end position="97"/>
    </location>
</feature>
<evidence type="ECO:0000313" key="4">
    <source>
        <dbReference type="Proteomes" id="UP000501926"/>
    </source>
</evidence>
<keyword evidence="1" id="KW-0472">Membrane</keyword>
<reference evidence="2" key="2">
    <citation type="submission" date="2006-01" db="EMBL/GenBank/DDBJ databases">
        <authorList>
            <person name="Genoscope"/>
        </authorList>
    </citation>
    <scope>NUCLEOTIDE SEQUENCE</scope>
</reference>
<dbReference type="AlphaFoldDB" id="Q1PYV4"/>
<reference evidence="3 4" key="3">
    <citation type="submission" date="2020-02" db="EMBL/GenBank/DDBJ databases">
        <title>Newly sequenced genome of strain CSTR1 showed variability in Candidatus Kuenenia stuttgartiensis genomes.</title>
        <authorList>
            <person name="Ding C."/>
            <person name="Adrian L."/>
        </authorList>
    </citation>
    <scope>NUCLEOTIDE SEQUENCE [LARGE SCALE GENOMIC DNA]</scope>
    <source>
        <strain evidence="3 4">CSTR1</strain>
    </source>
</reference>
<dbReference type="EMBL" id="CP049055">
    <property type="protein sequence ID" value="QII10367.1"/>
    <property type="molecule type" value="Genomic_DNA"/>
</dbReference>
<evidence type="ECO:0000256" key="1">
    <source>
        <dbReference type="SAM" id="Phobius"/>
    </source>
</evidence>